<evidence type="ECO:0000256" key="1">
    <source>
        <dbReference type="SAM" id="MobiDB-lite"/>
    </source>
</evidence>
<reference evidence="2" key="1">
    <citation type="journal article" date="2012" name="Nature">
        <title>The oyster genome reveals stress adaptation and complexity of shell formation.</title>
        <authorList>
            <person name="Zhang G."/>
            <person name="Fang X."/>
            <person name="Guo X."/>
            <person name="Li L."/>
            <person name="Luo R."/>
            <person name="Xu F."/>
            <person name="Yang P."/>
            <person name="Zhang L."/>
            <person name="Wang X."/>
            <person name="Qi H."/>
            <person name="Xiong Z."/>
            <person name="Que H."/>
            <person name="Xie Y."/>
            <person name="Holland P.W."/>
            <person name="Paps J."/>
            <person name="Zhu Y."/>
            <person name="Wu F."/>
            <person name="Chen Y."/>
            <person name="Wang J."/>
            <person name="Peng C."/>
            <person name="Meng J."/>
            <person name="Yang L."/>
            <person name="Liu J."/>
            <person name="Wen B."/>
            <person name="Zhang N."/>
            <person name="Huang Z."/>
            <person name="Zhu Q."/>
            <person name="Feng Y."/>
            <person name="Mount A."/>
            <person name="Hedgecock D."/>
            <person name="Xu Z."/>
            <person name="Liu Y."/>
            <person name="Domazet-Loso T."/>
            <person name="Du Y."/>
            <person name="Sun X."/>
            <person name="Zhang S."/>
            <person name="Liu B."/>
            <person name="Cheng P."/>
            <person name="Jiang X."/>
            <person name="Li J."/>
            <person name="Fan D."/>
            <person name="Wang W."/>
            <person name="Fu W."/>
            <person name="Wang T."/>
            <person name="Wang B."/>
            <person name="Zhang J."/>
            <person name="Peng Z."/>
            <person name="Li Y."/>
            <person name="Li N."/>
            <person name="Wang J."/>
            <person name="Chen M."/>
            <person name="He Y."/>
            <person name="Tan F."/>
            <person name="Song X."/>
            <person name="Zheng Q."/>
            <person name="Huang R."/>
            <person name="Yang H."/>
            <person name="Du X."/>
            <person name="Chen L."/>
            <person name="Yang M."/>
            <person name="Gaffney P.M."/>
            <person name="Wang S."/>
            <person name="Luo L."/>
            <person name="She Z."/>
            <person name="Ming Y."/>
            <person name="Huang W."/>
            <person name="Zhang S."/>
            <person name="Huang B."/>
            <person name="Zhang Y."/>
            <person name="Qu T."/>
            <person name="Ni P."/>
            <person name="Miao G."/>
            <person name="Wang J."/>
            <person name="Wang Q."/>
            <person name="Steinberg C.E."/>
            <person name="Wang H."/>
            <person name="Li N."/>
            <person name="Qian L."/>
            <person name="Zhang G."/>
            <person name="Li Y."/>
            <person name="Yang H."/>
            <person name="Liu X."/>
            <person name="Wang J."/>
            <person name="Yin Y."/>
            <person name="Wang J."/>
        </authorList>
    </citation>
    <scope>NUCLEOTIDE SEQUENCE [LARGE SCALE GENOMIC DNA]</scope>
    <source>
        <strain evidence="2">05x7-T-G4-1.051#20</strain>
    </source>
</reference>
<feature type="compositionally biased region" description="Basic and acidic residues" evidence="1">
    <location>
        <begin position="248"/>
        <end position="265"/>
    </location>
</feature>
<evidence type="ECO:0000313" key="2">
    <source>
        <dbReference type="EMBL" id="EKC22310.1"/>
    </source>
</evidence>
<dbReference type="AlphaFoldDB" id="K1Q0F8"/>
<dbReference type="HOGENOM" id="CLU_678352_0_0_1"/>
<sequence length="406" mass="46166">MGCTQTFYIDSEATSSAKSFDEFEQIWMKMGDELEMEGLAKRPSTPTPESKKNQKAETDSTSHVPFEGYSPAHDSNSLSNWSECQFNAKVEDSILTNLRRTNPGKIRKLEKRMREPEFKPQFDLLRTLLTRDWPYEKLRYKTMPGNNILYAICPVNLKHKSQQFAYVKTAKMNKVAFHIFLARKYNNMQDPSSPANKPPADDDFEMEWNMLGEEWSLISIPNIKGPSYSSFDPYFALMGDDATDIKNLEPSIDPRFKETQEEGDGKPSMLRKSLSPPTSTITAPTPRVTSEKGGLTSLTSPIKGEVGTSTQTTSTNKNPMKRKFCQSTLDTATPLKRGFVETMTGPMETQNKENDFVETFRKKRPQKYAALEIGCRRPDNQQDKPLLQEELSALQQLIDCMIKTVI</sequence>
<feature type="compositionally biased region" description="Basic and acidic residues" evidence="1">
    <location>
        <begin position="49"/>
        <end position="60"/>
    </location>
</feature>
<gene>
    <name evidence="2" type="ORF">CGI_10002492</name>
</gene>
<name>K1Q0F8_MAGGI</name>
<dbReference type="EMBL" id="JH818997">
    <property type="protein sequence ID" value="EKC22310.1"/>
    <property type="molecule type" value="Genomic_DNA"/>
</dbReference>
<protein>
    <submittedName>
        <fullName evidence="2">Uncharacterized protein</fullName>
    </submittedName>
</protein>
<feature type="region of interest" description="Disordered" evidence="1">
    <location>
        <begin position="248"/>
        <end position="320"/>
    </location>
</feature>
<feature type="compositionally biased region" description="Polar residues" evidence="1">
    <location>
        <begin position="307"/>
        <end position="318"/>
    </location>
</feature>
<dbReference type="InParanoid" id="K1Q0F8"/>
<feature type="compositionally biased region" description="Low complexity" evidence="1">
    <location>
        <begin position="273"/>
        <end position="286"/>
    </location>
</feature>
<organism evidence="2">
    <name type="scientific">Magallana gigas</name>
    <name type="common">Pacific oyster</name>
    <name type="synonym">Crassostrea gigas</name>
    <dbReference type="NCBI Taxonomy" id="29159"/>
    <lineage>
        <taxon>Eukaryota</taxon>
        <taxon>Metazoa</taxon>
        <taxon>Spiralia</taxon>
        <taxon>Lophotrochozoa</taxon>
        <taxon>Mollusca</taxon>
        <taxon>Bivalvia</taxon>
        <taxon>Autobranchia</taxon>
        <taxon>Pteriomorphia</taxon>
        <taxon>Ostreida</taxon>
        <taxon>Ostreoidea</taxon>
        <taxon>Ostreidae</taxon>
        <taxon>Magallana</taxon>
    </lineage>
</organism>
<proteinExistence type="predicted"/>
<feature type="region of interest" description="Disordered" evidence="1">
    <location>
        <begin position="34"/>
        <end position="71"/>
    </location>
</feature>
<accession>K1Q0F8</accession>